<evidence type="ECO:0000256" key="1">
    <source>
        <dbReference type="SAM" id="MobiDB-lite"/>
    </source>
</evidence>
<evidence type="ECO:0000313" key="3">
    <source>
        <dbReference type="EMBL" id="GGX80147.1"/>
    </source>
</evidence>
<feature type="compositionally biased region" description="Basic and acidic residues" evidence="1">
    <location>
        <begin position="152"/>
        <end position="184"/>
    </location>
</feature>
<feature type="region of interest" description="Disordered" evidence="1">
    <location>
        <begin position="152"/>
        <end position="188"/>
    </location>
</feature>
<feature type="domain" description="ParB-like N-terminal" evidence="2">
    <location>
        <begin position="23"/>
        <end position="107"/>
    </location>
</feature>
<reference evidence="3" key="2">
    <citation type="submission" date="2020-09" db="EMBL/GenBank/DDBJ databases">
        <authorList>
            <person name="Sun Q."/>
            <person name="Ohkuma M."/>
        </authorList>
    </citation>
    <scope>NUCLEOTIDE SEQUENCE</scope>
    <source>
        <strain evidence="3">JCM 4790</strain>
    </source>
</reference>
<dbReference type="AlphaFoldDB" id="A0A918NM54"/>
<dbReference type="SMART" id="SM00470">
    <property type="entry name" value="ParB"/>
    <property type="match status" value="1"/>
</dbReference>
<accession>A0A918NM54</accession>
<dbReference type="Gene3D" id="3.90.1530.10">
    <property type="entry name" value="Conserved hypothetical protein from pyrococcus furiosus pfu- 392566-001, ParB domain"/>
    <property type="match status" value="1"/>
</dbReference>
<evidence type="ECO:0000259" key="2">
    <source>
        <dbReference type="SMART" id="SM00470"/>
    </source>
</evidence>
<gene>
    <name evidence="3" type="ORF">GCM10010358_38110</name>
</gene>
<dbReference type="InterPro" id="IPR036086">
    <property type="entry name" value="ParB/Sulfiredoxin_sf"/>
</dbReference>
<dbReference type="InterPro" id="IPR003115">
    <property type="entry name" value="ParB_N"/>
</dbReference>
<keyword evidence="4" id="KW-1185">Reference proteome</keyword>
<organism evidence="3 4">
    <name type="scientific">Streptomyces minutiscleroticus</name>
    <dbReference type="NCBI Taxonomy" id="68238"/>
    <lineage>
        <taxon>Bacteria</taxon>
        <taxon>Bacillati</taxon>
        <taxon>Actinomycetota</taxon>
        <taxon>Actinomycetes</taxon>
        <taxon>Kitasatosporales</taxon>
        <taxon>Streptomycetaceae</taxon>
        <taxon>Streptomyces</taxon>
    </lineage>
</organism>
<dbReference type="Proteomes" id="UP000619244">
    <property type="component" value="Unassembled WGS sequence"/>
</dbReference>
<proteinExistence type="predicted"/>
<reference evidence="3" key="1">
    <citation type="journal article" date="2014" name="Int. J. Syst. Evol. Microbiol.">
        <title>Complete genome sequence of Corynebacterium casei LMG S-19264T (=DSM 44701T), isolated from a smear-ripened cheese.</title>
        <authorList>
            <consortium name="US DOE Joint Genome Institute (JGI-PGF)"/>
            <person name="Walter F."/>
            <person name="Albersmeier A."/>
            <person name="Kalinowski J."/>
            <person name="Ruckert C."/>
        </authorList>
    </citation>
    <scope>NUCLEOTIDE SEQUENCE</scope>
    <source>
        <strain evidence="3">JCM 4790</strain>
    </source>
</reference>
<sequence length="412" mass="44004">MEREEAEYLLRLRDSLSKEQPVEHIPVNMLTTGFSPRVHGEDAEHIRNLAETSDELPPILVHRASMTVIDGAHRLRVAELRGQDRIAVRFFDGEPDDARLLAVVTNTAHGRPLSAADRTAAALRILASRPTWADRAVAAVAGLSPQRVARLRRETTLPPSDRRVGRDGRVRPVDSSHSRERAGELLRSNPDASLRQIAAEVGLAPATVADVRNRIRRGESPVPNRGQGPAGPARVSPARGPVHVAGPEAIRVPAVEVGTGSAPEAGGGAAAVSTVGEARTTVATDGVPRGQEPAGGVPGRRPGSLRRVPTGPKAATVAADDVARITDALRRDPSLRLSESGRSLLRLLDACALVARERRRIAATVPAHCKEPLARLAQGYAGVWRLLADDLEQYVEEMSDMDRADEIGSLGA</sequence>
<evidence type="ECO:0000313" key="4">
    <source>
        <dbReference type="Proteomes" id="UP000619244"/>
    </source>
</evidence>
<protein>
    <recommendedName>
        <fullName evidence="2">ParB-like N-terminal domain-containing protein</fullName>
    </recommendedName>
</protein>
<dbReference type="SUPFAM" id="SSF110849">
    <property type="entry name" value="ParB/Sulfiredoxin"/>
    <property type="match status" value="1"/>
</dbReference>
<dbReference type="RefSeq" id="WP_190191478.1">
    <property type="nucleotide sequence ID" value="NZ_BMVU01000017.1"/>
</dbReference>
<name>A0A918NM54_9ACTN</name>
<feature type="region of interest" description="Disordered" evidence="1">
    <location>
        <begin position="285"/>
        <end position="310"/>
    </location>
</feature>
<feature type="region of interest" description="Disordered" evidence="1">
    <location>
        <begin position="216"/>
        <end position="240"/>
    </location>
</feature>
<dbReference type="EMBL" id="BMVU01000017">
    <property type="protein sequence ID" value="GGX80147.1"/>
    <property type="molecule type" value="Genomic_DNA"/>
</dbReference>
<comment type="caution">
    <text evidence="3">The sequence shown here is derived from an EMBL/GenBank/DDBJ whole genome shotgun (WGS) entry which is preliminary data.</text>
</comment>